<protein>
    <submittedName>
        <fullName evidence="2">Streptomycin biosynthesis StrF domain protein</fullName>
    </submittedName>
</protein>
<dbReference type="EMBL" id="JQ844225">
    <property type="protein sequence ID" value="AGS53206.1"/>
    <property type="molecule type" value="Genomic_DNA"/>
</dbReference>
<accession>A0A806K0K1</accession>
<dbReference type="InterPro" id="IPR059123">
    <property type="entry name" value="StrF_dom"/>
</dbReference>
<sequence>MITVIISAKNPVPESTLERNIRKTAGAPVELMMINNSKGENGLASVYNFGAGRSRGDILVFMHDDAFFMTENWAPVLESLFAQDPYLGVVGVAGTQYMSRDNCSWTSAGRPFIKGRIVHDLQNGDFFATLFSQERETAEVAVCGGVFFAVRRTLLTQFGFDEQTFDSFYFHDLDFCMQARRRWRIIVSGDILIKHRSTGTYDKNWHKYGEIFLKKWAAELPASCTNATPDPTEKVVGAVNANLKGKVEQRTIA</sequence>
<dbReference type="PANTHER" id="PTHR43179:SF7">
    <property type="entry name" value="RHAMNOSYLTRANSFERASE WBBL"/>
    <property type="match status" value="1"/>
</dbReference>
<organism evidence="2">
    <name type="scientific">uncultured bacterium contig00093</name>
    <dbReference type="NCBI Taxonomy" id="1181564"/>
    <lineage>
        <taxon>Bacteria</taxon>
        <taxon>environmental samples</taxon>
    </lineage>
</organism>
<evidence type="ECO:0000313" key="2">
    <source>
        <dbReference type="EMBL" id="AGS53206.1"/>
    </source>
</evidence>
<dbReference type="InterPro" id="IPR029044">
    <property type="entry name" value="Nucleotide-diphossugar_trans"/>
</dbReference>
<dbReference type="Gene3D" id="3.90.550.10">
    <property type="entry name" value="Spore Coat Polysaccharide Biosynthesis Protein SpsA, Chain A"/>
    <property type="match status" value="1"/>
</dbReference>
<dbReference type="AlphaFoldDB" id="A0A806K0K1"/>
<proteinExistence type="predicted"/>
<feature type="domain" description="Streptomycin biosynthesis protein StrF" evidence="1">
    <location>
        <begin position="19"/>
        <end position="215"/>
    </location>
</feature>
<dbReference type="Pfam" id="PF13712">
    <property type="entry name" value="Glyco_tranf_2_5"/>
    <property type="match status" value="1"/>
</dbReference>
<name>A0A806K0K1_9BACT</name>
<dbReference type="PANTHER" id="PTHR43179">
    <property type="entry name" value="RHAMNOSYLTRANSFERASE WBBL"/>
    <property type="match status" value="1"/>
</dbReference>
<dbReference type="SUPFAM" id="SSF53448">
    <property type="entry name" value="Nucleotide-diphospho-sugar transferases"/>
    <property type="match status" value="1"/>
</dbReference>
<evidence type="ECO:0000259" key="1">
    <source>
        <dbReference type="Pfam" id="PF13712"/>
    </source>
</evidence>
<reference evidence="2" key="1">
    <citation type="submission" date="2012-03" db="EMBL/GenBank/DDBJ databases">
        <title>Functional metagenomics reveals considerable lignocellulase gene clusters in the gut microbiome of a wood-feeding higher termite.</title>
        <authorList>
            <person name="Liu N."/>
        </authorList>
    </citation>
    <scope>NUCLEOTIDE SEQUENCE</scope>
</reference>